<dbReference type="Proteomes" id="UP000030748">
    <property type="component" value="Unassembled WGS sequence"/>
</dbReference>
<keyword evidence="2" id="KW-1185">Reference proteome</keyword>
<accession>A0A022RTC5</accession>
<evidence type="ECO:0000313" key="1">
    <source>
        <dbReference type="EMBL" id="EYU42190.1"/>
    </source>
</evidence>
<reference evidence="1 2" key="1">
    <citation type="journal article" date="2013" name="Proc. Natl. Acad. Sci. U.S.A.">
        <title>Fine-scale variation in meiotic recombination in Mimulus inferred from population shotgun sequencing.</title>
        <authorList>
            <person name="Hellsten U."/>
            <person name="Wright K.M."/>
            <person name="Jenkins J."/>
            <person name="Shu S."/>
            <person name="Yuan Y."/>
            <person name="Wessler S.R."/>
            <person name="Schmutz J."/>
            <person name="Willis J.H."/>
            <person name="Rokhsar D.S."/>
        </authorList>
    </citation>
    <scope>NUCLEOTIDE SEQUENCE [LARGE SCALE GENOMIC DNA]</scope>
    <source>
        <strain evidence="2">cv. DUN x IM62</strain>
    </source>
</reference>
<dbReference type="AlphaFoldDB" id="A0A022RTC5"/>
<organism evidence="1 2">
    <name type="scientific">Erythranthe guttata</name>
    <name type="common">Yellow monkey flower</name>
    <name type="synonym">Mimulus guttatus</name>
    <dbReference type="NCBI Taxonomy" id="4155"/>
    <lineage>
        <taxon>Eukaryota</taxon>
        <taxon>Viridiplantae</taxon>
        <taxon>Streptophyta</taxon>
        <taxon>Embryophyta</taxon>
        <taxon>Tracheophyta</taxon>
        <taxon>Spermatophyta</taxon>
        <taxon>Magnoliopsida</taxon>
        <taxon>eudicotyledons</taxon>
        <taxon>Gunneridae</taxon>
        <taxon>Pentapetalae</taxon>
        <taxon>asterids</taxon>
        <taxon>lamiids</taxon>
        <taxon>Lamiales</taxon>
        <taxon>Phrymaceae</taxon>
        <taxon>Erythranthe</taxon>
    </lineage>
</organism>
<gene>
    <name evidence="1" type="ORF">MIMGU_mgv1a016501mg</name>
</gene>
<proteinExistence type="predicted"/>
<evidence type="ECO:0000313" key="2">
    <source>
        <dbReference type="Proteomes" id="UP000030748"/>
    </source>
</evidence>
<sequence>MNVVQITHYLGTDRPSNDGLDDRHQVLQVHSLSLHKVLTLHNQHLMNTMLDIEIFSAEQIKDNESLVLPNDFLHHRSRTRRYDTSLFASASTNDGEISHETSSRSNQSLSFWTALCVLF</sequence>
<dbReference type="EMBL" id="KI630308">
    <property type="protein sequence ID" value="EYU42190.1"/>
    <property type="molecule type" value="Genomic_DNA"/>
</dbReference>
<name>A0A022RTC5_ERYGU</name>
<protein>
    <submittedName>
        <fullName evidence="1">Uncharacterized protein</fullName>
    </submittedName>
</protein>